<feature type="compositionally biased region" description="Polar residues" evidence="5">
    <location>
        <begin position="18"/>
        <end position="38"/>
    </location>
</feature>
<evidence type="ECO:0000256" key="2">
    <source>
        <dbReference type="ARBA" id="ARBA00020974"/>
    </source>
</evidence>
<dbReference type="VEuPathDB" id="FungiDB:UMAG_10651"/>
<evidence type="ECO:0000259" key="6">
    <source>
        <dbReference type="Pfam" id="PF10392"/>
    </source>
</evidence>
<protein>
    <recommendedName>
        <fullName evidence="2">Conserved oligomeric Golgi complex subunit 5</fullName>
    </recommendedName>
</protein>
<dbReference type="AlphaFoldDB" id="A0A0D1DYF8"/>
<feature type="domain" description="Conserved oligomeric Golgi complex subunit 5 N-terminal" evidence="6">
    <location>
        <begin position="132"/>
        <end position="242"/>
    </location>
</feature>
<evidence type="ECO:0000256" key="4">
    <source>
        <dbReference type="ARBA" id="ARBA00023136"/>
    </source>
</evidence>
<evidence type="ECO:0000256" key="1">
    <source>
        <dbReference type="ARBA" id="ARBA00004395"/>
    </source>
</evidence>
<dbReference type="PANTHER" id="PTHR13228:SF3">
    <property type="entry name" value="CONSERVED OLIGOMERIC GOLGI COMPLEX SUBUNIT 5"/>
    <property type="match status" value="1"/>
</dbReference>
<dbReference type="InterPro" id="IPR048485">
    <property type="entry name" value="COG5_helical"/>
</dbReference>
<dbReference type="Pfam" id="PF10392">
    <property type="entry name" value="COG5_N"/>
    <property type="match status" value="1"/>
</dbReference>
<keyword evidence="3" id="KW-0333">Golgi apparatus</keyword>
<name>A0A0D1DYF8_MYCMD</name>
<sequence>MHVAVAASRAASSSSSSLPMKTLQQQESEPLPGNSTPANAPESAAADLSLFLQASFDASTYVSSLLAEVDTTFTSSSKTTAEPPTPTCSGRHLQVIPTSPTATRTSSISLSPLTPTYTRNPQDAQDPSARKREQAQEDLDLALAISRLNLAIEELDRSISTQVAAHAPQLLKRTSKLSLMQAGVAETREGIQSLEEEVARLRAKVHDPFSRLVELQGEFKVMDSASELVARTRSVVALARRLESQMEVVFARKDVSSKKDREAETEGEDAVVGLVHGKDLSRAALLVAEITTLLDAERQQDGSKASLHDVRLIQDLIPTVESARKTIVDYMEDMIVSGLRDLSPLMLSSSLQTAFNLGMLPTLVQDLLNDLTEVVKQRTAAAFDLDSISRQLNLPLPTLDAPTMPSYSAYRGGRRATNNTNEEELRQLHRQTQQTWCDAIWTKLESLIVTEMGAVCSKVYLLEKVLKLKSDTESGTNLLTAALEVLGDRPTYTFWLTFAQSLQEQLQLASGKSTWLTHTLSSGVSSGGGDGYPKLLRMFHEFFAKISVYTDVQYTAAHQSAETVIAIKSLGRLEAGYVDKCTARVGEILSEVSTPASGGGGRRVVVGEQEAEGVVRLMANALDTTRFDPLLSRAVLVRCTGLVDQFVSQIGAVVDDDEDAWTLSADAGRATQAQVWNAGLVRFAYALSQGLAGVAADQQGSSQPTITISTPTSSYAATELNRCAQAIAASTRTSLLGPLLGRVRSSISTTMSKMHVQLASTRTSSAPSRGKARRGVSIDSTTGASAYALGICEMLSYLRTRLLPLYAIEVRAAVADVITRWVVEQFCLHAAIFPFSKDDEADTIKLHMATDMTELELGLSQLVETRASSATAWVQDEQEAMLAIGTDAMKCMKAFRRFLFLSLDEIEQEAKANRLDAIPTPIVVLYLLSRDSSASAEVVDTLASTQDATKLKDFATWMLESAHLQNQPKSILAQIQAVAVQHMRCEQASRIITSLSGALPESQT</sequence>
<evidence type="ECO:0000256" key="5">
    <source>
        <dbReference type="SAM" id="MobiDB-lite"/>
    </source>
</evidence>
<reference evidence="8 9" key="1">
    <citation type="journal article" date="2006" name="Nature">
        <title>Insights from the genome of the biotrophic fungal plant pathogen Ustilago maydis.</title>
        <authorList>
            <person name="Kamper J."/>
            <person name="Kahmann R."/>
            <person name="Bolker M."/>
            <person name="Ma L.J."/>
            <person name="Brefort T."/>
            <person name="Saville B.J."/>
            <person name="Banuett F."/>
            <person name="Kronstad J.W."/>
            <person name="Gold S.E."/>
            <person name="Muller O."/>
            <person name="Perlin M.H."/>
            <person name="Wosten H.A."/>
            <person name="de Vries R."/>
            <person name="Ruiz-Herrera J."/>
            <person name="Reynaga-Pena C.G."/>
            <person name="Snetselaar K."/>
            <person name="McCann M."/>
            <person name="Perez-Martin J."/>
            <person name="Feldbrugge M."/>
            <person name="Basse C.W."/>
            <person name="Steinberg G."/>
            <person name="Ibeas J.I."/>
            <person name="Holloman W."/>
            <person name="Guzman P."/>
            <person name="Farman M."/>
            <person name="Stajich J.E."/>
            <person name="Sentandreu R."/>
            <person name="Gonzalez-Prieto J.M."/>
            <person name="Kennell J.C."/>
            <person name="Molina L."/>
            <person name="Schirawski J."/>
            <person name="Mendoza-Mendoza A."/>
            <person name="Greilinger D."/>
            <person name="Munch K."/>
            <person name="Rossel N."/>
            <person name="Scherer M."/>
            <person name="Vranes M."/>
            <person name="Ladendorf O."/>
            <person name="Vincon V."/>
            <person name="Fuchs U."/>
            <person name="Sandrock B."/>
            <person name="Meng S."/>
            <person name="Ho E.C."/>
            <person name="Cahill M.J."/>
            <person name="Boyce K.J."/>
            <person name="Klose J."/>
            <person name="Klosterman S.J."/>
            <person name="Deelstra H.J."/>
            <person name="Ortiz-Castellanos L."/>
            <person name="Li W."/>
            <person name="Sanchez-Alonso P."/>
            <person name="Schreier P.H."/>
            <person name="Hauser-Hahn I."/>
            <person name="Vaupel M."/>
            <person name="Koopmann E."/>
            <person name="Friedrich G."/>
            <person name="Voss H."/>
            <person name="Schluter T."/>
            <person name="Margolis J."/>
            <person name="Platt D."/>
            <person name="Swimmer C."/>
            <person name="Gnirke A."/>
            <person name="Chen F."/>
            <person name="Vysotskaia V."/>
            <person name="Mannhaupt G."/>
            <person name="Guldener U."/>
            <person name="Munsterkotter M."/>
            <person name="Haase D."/>
            <person name="Oesterheld M."/>
            <person name="Mewes H.W."/>
            <person name="Mauceli E.W."/>
            <person name="DeCaprio D."/>
            <person name="Wade C.M."/>
            <person name="Butler J."/>
            <person name="Young S."/>
            <person name="Jaffe D.B."/>
            <person name="Calvo S."/>
            <person name="Nusbaum C."/>
            <person name="Galagan J."/>
            <person name="Birren B.W."/>
        </authorList>
    </citation>
    <scope>NUCLEOTIDE SEQUENCE [LARGE SCALE GENOMIC DNA]</scope>
    <source>
        <strain evidence="9">DSM 14603 / FGSC 9021 / UM521</strain>
    </source>
</reference>
<dbReference type="InParanoid" id="A0A0D1DYF8"/>
<keyword evidence="4" id="KW-0472">Membrane</keyword>
<feature type="compositionally biased region" description="Low complexity" evidence="5">
    <location>
        <begin position="1"/>
        <end position="17"/>
    </location>
</feature>
<proteinExistence type="predicted"/>
<evidence type="ECO:0000313" key="9">
    <source>
        <dbReference type="Proteomes" id="UP000000561"/>
    </source>
</evidence>
<organism evidence="8 9">
    <name type="scientific">Mycosarcoma maydis</name>
    <name type="common">Corn smut fungus</name>
    <name type="synonym">Ustilago maydis</name>
    <dbReference type="NCBI Taxonomy" id="5270"/>
    <lineage>
        <taxon>Eukaryota</taxon>
        <taxon>Fungi</taxon>
        <taxon>Dikarya</taxon>
        <taxon>Basidiomycota</taxon>
        <taxon>Ustilaginomycotina</taxon>
        <taxon>Ustilaginomycetes</taxon>
        <taxon>Ustilaginales</taxon>
        <taxon>Ustilaginaceae</taxon>
        <taxon>Mycosarcoma</taxon>
    </lineage>
</organism>
<comment type="subcellular location">
    <subcellularLocation>
        <location evidence="1">Golgi apparatus membrane</location>
        <topology evidence="1">Peripheral membrane protein</topology>
    </subcellularLocation>
</comment>
<dbReference type="GeneID" id="23566651"/>
<dbReference type="Proteomes" id="UP000000561">
    <property type="component" value="Chromosome 8"/>
</dbReference>
<evidence type="ECO:0000256" key="3">
    <source>
        <dbReference type="ARBA" id="ARBA00023034"/>
    </source>
</evidence>
<dbReference type="InterPro" id="IPR049176">
    <property type="entry name" value="COG5_N"/>
</dbReference>
<dbReference type="KEGG" id="uma:UMAG_10651"/>
<accession>A0A0D1DYF8</accession>
<feature type="region of interest" description="Disordered" evidence="5">
    <location>
        <begin position="1"/>
        <end position="42"/>
    </location>
</feature>
<dbReference type="OrthoDB" id="18786at2759"/>
<keyword evidence="9" id="KW-1185">Reference proteome</keyword>
<gene>
    <name evidence="8" type="ORF">UMAG_10651</name>
</gene>
<feature type="compositionally biased region" description="Low complexity" evidence="5">
    <location>
        <begin position="103"/>
        <end position="116"/>
    </location>
</feature>
<feature type="region of interest" description="Disordered" evidence="5">
    <location>
        <begin position="73"/>
        <end position="135"/>
    </location>
</feature>
<dbReference type="GO" id="GO:0017119">
    <property type="term" value="C:Golgi transport complex"/>
    <property type="evidence" value="ECO:0000318"/>
    <property type="project" value="GO_Central"/>
</dbReference>
<dbReference type="eggNOG" id="KOG2211">
    <property type="taxonomic scope" value="Eukaryota"/>
</dbReference>
<dbReference type="STRING" id="237631.A0A0D1DYF8"/>
<dbReference type="Pfam" id="PF20649">
    <property type="entry name" value="COG5_C"/>
    <property type="match status" value="1"/>
</dbReference>
<dbReference type="PANTHER" id="PTHR13228">
    <property type="entry name" value="CONSERVED OLIGOMERIC GOLGI COMPLEX COMPONENT 5"/>
    <property type="match status" value="1"/>
</dbReference>
<evidence type="ECO:0000313" key="8">
    <source>
        <dbReference type="EMBL" id="KIS68676.1"/>
    </source>
</evidence>
<dbReference type="GO" id="GO:0006891">
    <property type="term" value="P:intra-Golgi vesicle-mediated transport"/>
    <property type="evidence" value="ECO:0000318"/>
    <property type="project" value="GO_Central"/>
</dbReference>
<feature type="compositionally biased region" description="Polar residues" evidence="5">
    <location>
        <begin position="73"/>
        <end position="82"/>
    </location>
</feature>
<feature type="domain" description="Conserved oligomeric Golgi complex subunit 5 helical" evidence="7">
    <location>
        <begin position="307"/>
        <end position="543"/>
    </location>
</feature>
<dbReference type="GO" id="GO:0000139">
    <property type="term" value="C:Golgi membrane"/>
    <property type="evidence" value="ECO:0007669"/>
    <property type="project" value="UniProtKB-SubCell"/>
</dbReference>
<dbReference type="RefSeq" id="XP_011389802.1">
    <property type="nucleotide sequence ID" value="XM_011391500.1"/>
</dbReference>
<dbReference type="EMBL" id="CM003147">
    <property type="protein sequence ID" value="KIS68676.1"/>
    <property type="molecule type" value="Genomic_DNA"/>
</dbReference>
<dbReference type="InterPro" id="IPR019465">
    <property type="entry name" value="Cog5"/>
</dbReference>
<evidence type="ECO:0000259" key="7">
    <source>
        <dbReference type="Pfam" id="PF20649"/>
    </source>
</evidence>